<keyword evidence="3" id="KW-0597">Phosphoprotein</keyword>
<dbReference type="EC" id="2.7.13.3" evidence="2"/>
<comment type="catalytic activity">
    <reaction evidence="1">
        <text>ATP + protein L-histidine = ADP + protein N-phospho-L-histidine.</text>
        <dbReference type="EC" id="2.7.13.3"/>
    </reaction>
</comment>
<gene>
    <name evidence="6" type="primary">prsK</name>
    <name evidence="6" type="ORF">IBL25_25660</name>
</gene>
<protein>
    <recommendedName>
        <fullName evidence="2">histidine kinase</fullName>
        <ecNumber evidence="2">2.7.13.3</ecNumber>
    </recommendedName>
</protein>
<dbReference type="PRINTS" id="PR00344">
    <property type="entry name" value="BCTRLSENSOR"/>
</dbReference>
<evidence type="ECO:0000256" key="1">
    <source>
        <dbReference type="ARBA" id="ARBA00000085"/>
    </source>
</evidence>
<feature type="transmembrane region" description="Helical" evidence="4">
    <location>
        <begin position="102"/>
        <end position="125"/>
    </location>
</feature>
<dbReference type="InterPro" id="IPR036890">
    <property type="entry name" value="HATPase_C_sf"/>
</dbReference>
<feature type="transmembrane region" description="Helical" evidence="4">
    <location>
        <begin position="234"/>
        <end position="256"/>
    </location>
</feature>
<evidence type="ECO:0000259" key="5">
    <source>
        <dbReference type="PROSITE" id="PS50109"/>
    </source>
</evidence>
<keyword evidence="4" id="KW-1133">Transmembrane helix</keyword>
<keyword evidence="7" id="KW-1185">Reference proteome</keyword>
<comment type="caution">
    <text evidence="6">The sequence shown here is derived from an EMBL/GenBank/DDBJ whole genome shotgun (WGS) entry which is preliminary data.</text>
</comment>
<dbReference type="InterPro" id="IPR003594">
    <property type="entry name" value="HATPase_dom"/>
</dbReference>
<dbReference type="Pfam" id="PF02518">
    <property type="entry name" value="HATPase_c"/>
    <property type="match status" value="1"/>
</dbReference>
<name>A0ABR7RES4_9PROT</name>
<dbReference type="PANTHER" id="PTHR43547">
    <property type="entry name" value="TWO-COMPONENT HISTIDINE KINASE"/>
    <property type="match status" value="1"/>
</dbReference>
<dbReference type="Gene3D" id="3.30.565.10">
    <property type="entry name" value="Histidine kinase-like ATPase, C-terminal domain"/>
    <property type="match status" value="1"/>
</dbReference>
<feature type="transmembrane region" description="Helical" evidence="4">
    <location>
        <begin position="137"/>
        <end position="158"/>
    </location>
</feature>
<evidence type="ECO:0000256" key="2">
    <source>
        <dbReference type="ARBA" id="ARBA00012438"/>
    </source>
</evidence>
<dbReference type="InterPro" id="IPR005467">
    <property type="entry name" value="His_kinase_dom"/>
</dbReference>
<keyword evidence="6" id="KW-0808">Transferase</keyword>
<feature type="transmembrane region" description="Helical" evidence="4">
    <location>
        <begin position="71"/>
        <end position="90"/>
    </location>
</feature>
<evidence type="ECO:0000313" key="7">
    <source>
        <dbReference type="Proteomes" id="UP000603940"/>
    </source>
</evidence>
<dbReference type="SUPFAM" id="SSF55781">
    <property type="entry name" value="GAF domain-like"/>
    <property type="match status" value="1"/>
</dbReference>
<dbReference type="GO" id="GO:0004673">
    <property type="term" value="F:protein histidine kinase activity"/>
    <property type="evidence" value="ECO:0007669"/>
    <property type="project" value="UniProtKB-EC"/>
</dbReference>
<proteinExistence type="predicted"/>
<dbReference type="SMART" id="SM00387">
    <property type="entry name" value="HATPase_c"/>
    <property type="match status" value="1"/>
</dbReference>
<evidence type="ECO:0000256" key="3">
    <source>
        <dbReference type="ARBA" id="ARBA00022553"/>
    </source>
</evidence>
<organism evidence="6 7">
    <name type="scientific">Pseudoroseomonas ludipueritiae</name>
    <dbReference type="NCBI Taxonomy" id="198093"/>
    <lineage>
        <taxon>Bacteria</taxon>
        <taxon>Pseudomonadati</taxon>
        <taxon>Pseudomonadota</taxon>
        <taxon>Alphaproteobacteria</taxon>
        <taxon>Acetobacterales</taxon>
        <taxon>Acetobacteraceae</taxon>
        <taxon>Pseudoroseomonas</taxon>
    </lineage>
</organism>
<sequence>MLVLAAGRGRHALLPAATCFLIAAWAAAVALMPEAPLAWPPGGLEVLRNAFWFLLLLVLGRRVGGAQARPLLLRFALAGGTATLLAFATLSAPVAQALTTTAIGSPVVLTRLALVLLVVLLAENLYRNADDGTRWHVVLPCVALGGLAAFDVILYAHAALTHDLSPILADARAVLAAVAAPLLALGAMRDRRWRRNPPVSRQVVFHGATLLVAGAFLLAVGAAGEALRHLGADWARAAEIGLWAGTAMALVVALSARSVRSRLRRSVVDHFFAARYDYRQEWLRCVATLSAPDVAAQLRAIRAIADAADSPAGVLLLREGAEAGFHWAGSWNMPEEPVSLADDHPLILEVRGGTWIVPLSEKDAPELREAFGQLWLAVPLAHHRDGLLGLVLLAPPRAALPLDGEVFDLLRSLGREVAMFLAERRAAERLAEQQQLQDHAQRFAFVAHDVKTVASQLTLLLANAEHNIQDPEFQRDMLLTVRASATRINTLIARLRQPEGAELNTTSIEPLARLRELSARSAHPVQLEHDDRPPLRVSMAAEAFDAAVTHLLANAAEASRPGEPVRLRLQHGQQRVLVEVIDRGCGMTPEFIRDHLFRPLATGKPRGSGIGAWQARELLRRAGGELAVHSRPGEGTTMRMTLPACRDPRNDASFPAPHSAEAALP</sequence>
<dbReference type="EMBL" id="JACTUZ010000291">
    <property type="protein sequence ID" value="MBC9180337.1"/>
    <property type="molecule type" value="Genomic_DNA"/>
</dbReference>
<keyword evidence="4" id="KW-0812">Transmembrane</keyword>
<dbReference type="PANTHER" id="PTHR43547:SF2">
    <property type="entry name" value="HYBRID SIGNAL TRANSDUCTION HISTIDINE KINASE C"/>
    <property type="match status" value="1"/>
</dbReference>
<dbReference type="InterPro" id="IPR004358">
    <property type="entry name" value="Sig_transdc_His_kin-like_C"/>
</dbReference>
<reference evidence="6 7" key="1">
    <citation type="journal article" date="2009" name="Int. J. Syst. Evol. Microbiol.">
        <title>Transfer of Teichococcus ludipueritiae and Muricoccus roseus to the genus Roseomonas, as Roseomonas ludipueritiae comb. nov. and Roseomonas rosea comb. nov., respectively, and emended description of the genus Roseomonas.</title>
        <authorList>
            <person name="Sanchez-Porro C."/>
            <person name="Gallego V."/>
            <person name="Busse H.J."/>
            <person name="Kampfer P."/>
            <person name="Ventosa A."/>
        </authorList>
    </citation>
    <scope>NUCLEOTIDE SEQUENCE [LARGE SCALE GENOMIC DNA]</scope>
    <source>
        <strain evidence="6 7">DSM 14915</strain>
    </source>
</reference>
<dbReference type="NCBIfam" id="TIGR02916">
    <property type="entry name" value="PEP_his_kin"/>
    <property type="match status" value="1"/>
</dbReference>
<dbReference type="InterPro" id="IPR014265">
    <property type="entry name" value="XrtA/PrsK"/>
</dbReference>
<keyword evidence="4" id="KW-0472">Membrane</keyword>
<feature type="transmembrane region" description="Helical" evidence="4">
    <location>
        <begin position="203"/>
        <end position="222"/>
    </location>
</feature>
<accession>A0ABR7RES4</accession>
<dbReference type="SUPFAM" id="SSF55874">
    <property type="entry name" value="ATPase domain of HSP90 chaperone/DNA topoisomerase II/histidine kinase"/>
    <property type="match status" value="1"/>
</dbReference>
<feature type="transmembrane region" description="Helical" evidence="4">
    <location>
        <begin position="164"/>
        <end position="183"/>
    </location>
</feature>
<dbReference type="PROSITE" id="PS50109">
    <property type="entry name" value="HIS_KIN"/>
    <property type="match status" value="1"/>
</dbReference>
<evidence type="ECO:0000256" key="4">
    <source>
        <dbReference type="SAM" id="Phobius"/>
    </source>
</evidence>
<dbReference type="Proteomes" id="UP000603940">
    <property type="component" value="Unassembled WGS sequence"/>
</dbReference>
<keyword evidence="6" id="KW-0418">Kinase</keyword>
<feature type="domain" description="Histidine kinase" evidence="5">
    <location>
        <begin position="445"/>
        <end position="646"/>
    </location>
</feature>
<evidence type="ECO:0000313" key="6">
    <source>
        <dbReference type="EMBL" id="MBC9180337.1"/>
    </source>
</evidence>
<feature type="transmembrane region" description="Helical" evidence="4">
    <location>
        <begin position="38"/>
        <end position="59"/>
    </location>
</feature>
<feature type="transmembrane region" description="Helical" evidence="4">
    <location>
        <begin position="12"/>
        <end position="32"/>
    </location>
</feature>